<dbReference type="EMBL" id="LQYT01000037">
    <property type="protein sequence ID" value="KYD20030.1"/>
    <property type="molecule type" value="Genomic_DNA"/>
</dbReference>
<gene>
    <name evidence="2" type="ORF">B4135_0929</name>
</gene>
<proteinExistence type="predicted"/>
<dbReference type="STRING" id="301148.B4135_0929"/>
<organism evidence="2 3">
    <name type="scientific">Caldibacillus debilis</name>
    <dbReference type="NCBI Taxonomy" id="301148"/>
    <lineage>
        <taxon>Bacteria</taxon>
        <taxon>Bacillati</taxon>
        <taxon>Bacillota</taxon>
        <taxon>Bacilli</taxon>
        <taxon>Bacillales</taxon>
        <taxon>Bacillaceae</taxon>
        <taxon>Caldibacillus</taxon>
    </lineage>
</organism>
<protein>
    <submittedName>
        <fullName evidence="2">Uncharacterized protein</fullName>
    </submittedName>
</protein>
<dbReference type="Proteomes" id="UP000075683">
    <property type="component" value="Unassembled WGS sequence"/>
</dbReference>
<accession>A0A150M5Y5</accession>
<reference evidence="2 3" key="1">
    <citation type="submission" date="2016-01" db="EMBL/GenBank/DDBJ databases">
        <title>Draft Genome Sequences of Seven Thermophilic Sporeformers Isolated from Foods.</title>
        <authorList>
            <person name="Berendsen E.M."/>
            <person name="Wells-Bennik M.H."/>
            <person name="Krawcyk A.O."/>
            <person name="De Jong A."/>
            <person name="Holsappel S."/>
            <person name="Eijlander R.T."/>
            <person name="Kuipers O.P."/>
        </authorList>
    </citation>
    <scope>NUCLEOTIDE SEQUENCE [LARGE SCALE GENOMIC DNA]</scope>
    <source>
        <strain evidence="2 3">B4135</strain>
    </source>
</reference>
<evidence type="ECO:0000313" key="3">
    <source>
        <dbReference type="Proteomes" id="UP000075683"/>
    </source>
</evidence>
<evidence type="ECO:0000313" key="2">
    <source>
        <dbReference type="EMBL" id="KYD20030.1"/>
    </source>
</evidence>
<feature type="region of interest" description="Disordered" evidence="1">
    <location>
        <begin position="1"/>
        <end position="41"/>
    </location>
</feature>
<comment type="caution">
    <text evidence="2">The sequence shown here is derived from an EMBL/GenBank/DDBJ whole genome shotgun (WGS) entry which is preliminary data.</text>
</comment>
<dbReference type="AlphaFoldDB" id="A0A150M5Y5"/>
<sequence length="41" mass="4396">MAPPTRRAGKAEAAPERGAPAFADPEKARSLPSQRIIKRPV</sequence>
<evidence type="ECO:0000256" key="1">
    <source>
        <dbReference type="SAM" id="MobiDB-lite"/>
    </source>
</evidence>
<name>A0A150M5Y5_9BACI</name>